<proteinExistence type="predicted"/>
<gene>
    <name evidence="5" type="ORF">ASPWEDRAFT_743135</name>
</gene>
<dbReference type="Pfam" id="PF12796">
    <property type="entry name" value="Ank_2"/>
    <property type="match status" value="3"/>
</dbReference>
<dbReference type="Proteomes" id="UP000184383">
    <property type="component" value="Unassembled WGS sequence"/>
</dbReference>
<keyword evidence="6" id="KW-1185">Reference proteome</keyword>
<feature type="repeat" description="ANK" evidence="3">
    <location>
        <begin position="118"/>
        <end position="142"/>
    </location>
</feature>
<dbReference type="AlphaFoldDB" id="A0A1L9RHW5"/>
<dbReference type="PROSITE" id="PS50297">
    <property type="entry name" value="ANK_REP_REGION"/>
    <property type="match status" value="4"/>
</dbReference>
<dbReference type="InterPro" id="IPR001810">
    <property type="entry name" value="F-box_dom"/>
</dbReference>
<dbReference type="STRING" id="1073089.A0A1L9RHW5"/>
<dbReference type="PANTHER" id="PTHR24198:SF165">
    <property type="entry name" value="ANKYRIN REPEAT-CONTAINING PROTEIN-RELATED"/>
    <property type="match status" value="1"/>
</dbReference>
<keyword evidence="1" id="KW-0677">Repeat</keyword>
<dbReference type="SUPFAM" id="SSF48403">
    <property type="entry name" value="Ankyrin repeat"/>
    <property type="match status" value="2"/>
</dbReference>
<dbReference type="PROSITE" id="PS50181">
    <property type="entry name" value="FBOX"/>
    <property type="match status" value="1"/>
</dbReference>
<evidence type="ECO:0000313" key="5">
    <source>
        <dbReference type="EMBL" id="OJJ34522.1"/>
    </source>
</evidence>
<dbReference type="PANTHER" id="PTHR24198">
    <property type="entry name" value="ANKYRIN REPEAT AND PROTEIN KINASE DOMAIN-CONTAINING PROTEIN"/>
    <property type="match status" value="1"/>
</dbReference>
<feature type="repeat" description="ANK" evidence="3">
    <location>
        <begin position="290"/>
        <end position="323"/>
    </location>
</feature>
<name>A0A1L9RHW5_ASPWE</name>
<dbReference type="SMART" id="SM00248">
    <property type="entry name" value="ANK"/>
    <property type="match status" value="17"/>
</dbReference>
<organism evidence="5 6">
    <name type="scientific">Aspergillus wentii DTO 134E9</name>
    <dbReference type="NCBI Taxonomy" id="1073089"/>
    <lineage>
        <taxon>Eukaryota</taxon>
        <taxon>Fungi</taxon>
        <taxon>Dikarya</taxon>
        <taxon>Ascomycota</taxon>
        <taxon>Pezizomycotina</taxon>
        <taxon>Eurotiomycetes</taxon>
        <taxon>Eurotiomycetidae</taxon>
        <taxon>Eurotiales</taxon>
        <taxon>Aspergillaceae</taxon>
        <taxon>Aspergillus</taxon>
        <taxon>Aspergillus subgen. Cremei</taxon>
    </lineage>
</organism>
<dbReference type="OrthoDB" id="341259at2759"/>
<protein>
    <recommendedName>
        <fullName evidence="4">F-box domain-containing protein</fullName>
    </recommendedName>
</protein>
<dbReference type="GeneID" id="63755302"/>
<feature type="repeat" description="ANK" evidence="3">
    <location>
        <begin position="84"/>
        <end position="117"/>
    </location>
</feature>
<evidence type="ECO:0000256" key="3">
    <source>
        <dbReference type="PROSITE-ProRule" id="PRU00023"/>
    </source>
</evidence>
<reference evidence="6" key="1">
    <citation type="journal article" date="2017" name="Genome Biol.">
        <title>Comparative genomics reveals high biological diversity and specific adaptations in the industrially and medically important fungal genus Aspergillus.</title>
        <authorList>
            <person name="de Vries R.P."/>
            <person name="Riley R."/>
            <person name="Wiebenga A."/>
            <person name="Aguilar-Osorio G."/>
            <person name="Amillis S."/>
            <person name="Uchima C.A."/>
            <person name="Anderluh G."/>
            <person name="Asadollahi M."/>
            <person name="Askin M."/>
            <person name="Barry K."/>
            <person name="Battaglia E."/>
            <person name="Bayram O."/>
            <person name="Benocci T."/>
            <person name="Braus-Stromeyer S.A."/>
            <person name="Caldana C."/>
            <person name="Canovas D."/>
            <person name="Cerqueira G.C."/>
            <person name="Chen F."/>
            <person name="Chen W."/>
            <person name="Choi C."/>
            <person name="Clum A."/>
            <person name="Dos Santos R.A."/>
            <person name="Damasio A.R."/>
            <person name="Diallinas G."/>
            <person name="Emri T."/>
            <person name="Fekete E."/>
            <person name="Flipphi M."/>
            <person name="Freyberg S."/>
            <person name="Gallo A."/>
            <person name="Gournas C."/>
            <person name="Habgood R."/>
            <person name="Hainaut M."/>
            <person name="Harispe M.L."/>
            <person name="Henrissat B."/>
            <person name="Hilden K.S."/>
            <person name="Hope R."/>
            <person name="Hossain A."/>
            <person name="Karabika E."/>
            <person name="Karaffa L."/>
            <person name="Karanyi Z."/>
            <person name="Krasevec N."/>
            <person name="Kuo A."/>
            <person name="Kusch H."/>
            <person name="LaButti K."/>
            <person name="Lagendijk E.L."/>
            <person name="Lapidus A."/>
            <person name="Levasseur A."/>
            <person name="Lindquist E."/>
            <person name="Lipzen A."/>
            <person name="Logrieco A.F."/>
            <person name="MacCabe A."/>
            <person name="Maekelae M.R."/>
            <person name="Malavazi I."/>
            <person name="Melin P."/>
            <person name="Meyer V."/>
            <person name="Mielnichuk N."/>
            <person name="Miskei M."/>
            <person name="Molnar A.P."/>
            <person name="Mule G."/>
            <person name="Ngan C.Y."/>
            <person name="Orejas M."/>
            <person name="Orosz E."/>
            <person name="Ouedraogo J.P."/>
            <person name="Overkamp K.M."/>
            <person name="Park H.-S."/>
            <person name="Perrone G."/>
            <person name="Piumi F."/>
            <person name="Punt P.J."/>
            <person name="Ram A.F."/>
            <person name="Ramon A."/>
            <person name="Rauscher S."/>
            <person name="Record E."/>
            <person name="Riano-Pachon D.M."/>
            <person name="Robert V."/>
            <person name="Roehrig J."/>
            <person name="Ruller R."/>
            <person name="Salamov A."/>
            <person name="Salih N.S."/>
            <person name="Samson R.A."/>
            <person name="Sandor E."/>
            <person name="Sanguinetti M."/>
            <person name="Schuetze T."/>
            <person name="Sepcic K."/>
            <person name="Shelest E."/>
            <person name="Sherlock G."/>
            <person name="Sophianopoulou V."/>
            <person name="Squina F.M."/>
            <person name="Sun H."/>
            <person name="Susca A."/>
            <person name="Todd R.B."/>
            <person name="Tsang A."/>
            <person name="Unkles S.E."/>
            <person name="van de Wiele N."/>
            <person name="van Rossen-Uffink D."/>
            <person name="Oliveira J.V."/>
            <person name="Vesth T.C."/>
            <person name="Visser J."/>
            <person name="Yu J.-H."/>
            <person name="Zhou M."/>
            <person name="Andersen M.R."/>
            <person name="Archer D.B."/>
            <person name="Baker S.E."/>
            <person name="Benoit I."/>
            <person name="Brakhage A.A."/>
            <person name="Braus G.H."/>
            <person name="Fischer R."/>
            <person name="Frisvad J.C."/>
            <person name="Goldman G.H."/>
            <person name="Houbraken J."/>
            <person name="Oakley B."/>
            <person name="Pocsi I."/>
            <person name="Scazzocchio C."/>
            <person name="Seiboth B."/>
            <person name="vanKuyk P.A."/>
            <person name="Wortman J."/>
            <person name="Dyer P.S."/>
            <person name="Grigoriev I.V."/>
        </authorList>
    </citation>
    <scope>NUCLEOTIDE SEQUENCE [LARGE SCALE GENOMIC DNA]</scope>
    <source>
        <strain evidence="6">DTO 134E9</strain>
    </source>
</reference>
<feature type="domain" description="F-box" evidence="4">
    <location>
        <begin position="411"/>
        <end position="456"/>
    </location>
</feature>
<feature type="repeat" description="ANK" evidence="3">
    <location>
        <begin position="742"/>
        <end position="766"/>
    </location>
</feature>
<evidence type="ECO:0000256" key="1">
    <source>
        <dbReference type="ARBA" id="ARBA00022737"/>
    </source>
</evidence>
<dbReference type="EMBL" id="KV878213">
    <property type="protein sequence ID" value="OJJ34522.1"/>
    <property type="molecule type" value="Genomic_DNA"/>
</dbReference>
<feature type="repeat" description="ANK" evidence="3">
    <location>
        <begin position="152"/>
        <end position="175"/>
    </location>
</feature>
<dbReference type="InterPro" id="IPR036770">
    <property type="entry name" value="Ankyrin_rpt-contain_sf"/>
</dbReference>
<dbReference type="RefSeq" id="XP_040688198.1">
    <property type="nucleotide sequence ID" value="XM_040839454.1"/>
</dbReference>
<keyword evidence="2 3" id="KW-0040">ANK repeat</keyword>
<evidence type="ECO:0000259" key="4">
    <source>
        <dbReference type="PROSITE" id="PS50181"/>
    </source>
</evidence>
<dbReference type="Pfam" id="PF13857">
    <property type="entry name" value="Ank_5"/>
    <property type="match status" value="1"/>
</dbReference>
<dbReference type="VEuPathDB" id="FungiDB:ASPWEDRAFT_743135"/>
<sequence>MGKMACVPQHLYRDEYDIEGWVVAHNPNCTVWKPFNPDPQGRYDWQERYLNRTPLMAALEHRQVNVAEMLLGCDAVDVGLRNLSNETPLHLAARDGLERAVELILAREEARINFRDTNGDTALHLAVIAGRMRIAQLLLTRGDININYPNRNGDAALHLAAEAGHEELVKLILNRPDCDLRLQDRSGLEHTGAQYKEFSTLSLAAQRGNQSIVRLLLNQNHLYRQTMDIFWMTDNKPGIPESLLEGVLKKTLRFIHPEYSLERAAREGSVIGMKILLDHDRVNPDRKNENGMTPLAIASQKGHIPVMRLLLVLDNVDVNSCDKRGNTPLFYAAEAGRDAVDVILSQEGVIKYPVNKAKETPAHYALADQDVPGKLISMKTFPCKCHDEVKTSSPPYIVHIQPPNYINKYTSTMLSNFPPELLLLISQYIDQTDINSLTQANRSLHTTLNNYLYKHNIHHRGGEGLIWTAHYGHKRPLEIFLQHGADPNIQIVEMDMVCYIPVHLYRSEYDNKEYVVVCNPNFTIWKAFKRSLRPSWLGSTIKPGLLDQTPLLTALKNDHVDIAETLLARDGVNINSQNMIYETALHIAVSKYMESIVTKLLARDDIKLQAKDVMGHTAFDVALTKGYAGIVELFLSYTAVPFHSSCGMRSPLTFAITHGDVSTARALLGYTHVHRETPYLVRVPGMGNPEMGEVLLNGVKRGTLRLLGVENELKHAARGGDETAMKIILAHDTIDPDTRCDRGATALAIAAEHGHVKIMEMLLDTGKVDVNKPDDKGNTPLFYAAQSGRPAVELLLAEDGIQYALNKKGQSPADRAFKSGHKDLSKFLKRVKIARELERLR</sequence>
<evidence type="ECO:0000256" key="2">
    <source>
        <dbReference type="ARBA" id="ARBA00023043"/>
    </source>
</evidence>
<dbReference type="InterPro" id="IPR002110">
    <property type="entry name" value="Ankyrin_rpt"/>
</dbReference>
<accession>A0A1L9RHW5</accession>
<dbReference type="Gene3D" id="1.25.40.20">
    <property type="entry name" value="Ankyrin repeat-containing domain"/>
    <property type="match status" value="4"/>
</dbReference>
<evidence type="ECO:0000313" key="6">
    <source>
        <dbReference type="Proteomes" id="UP000184383"/>
    </source>
</evidence>
<dbReference type="PROSITE" id="PS50088">
    <property type="entry name" value="ANK_REPEAT"/>
    <property type="match status" value="5"/>
</dbReference>